<dbReference type="Proteomes" id="UP000269721">
    <property type="component" value="Unassembled WGS sequence"/>
</dbReference>
<dbReference type="EMBL" id="KZ997464">
    <property type="protein sequence ID" value="RKO87379.1"/>
    <property type="molecule type" value="Genomic_DNA"/>
</dbReference>
<reference evidence="3" key="1">
    <citation type="journal article" date="2018" name="Nat. Microbiol.">
        <title>Leveraging single-cell genomics to expand the fungal tree of life.</title>
        <authorList>
            <person name="Ahrendt S.R."/>
            <person name="Quandt C.A."/>
            <person name="Ciobanu D."/>
            <person name="Clum A."/>
            <person name="Salamov A."/>
            <person name="Andreopoulos B."/>
            <person name="Cheng J.F."/>
            <person name="Woyke T."/>
            <person name="Pelin A."/>
            <person name="Henrissat B."/>
            <person name="Reynolds N.K."/>
            <person name="Benny G.L."/>
            <person name="Smith M.E."/>
            <person name="James T.Y."/>
            <person name="Grigoriev I.V."/>
        </authorList>
    </citation>
    <scope>NUCLEOTIDE SEQUENCE [LARGE SCALE GENOMIC DNA]</scope>
</reference>
<proteinExistence type="predicted"/>
<accession>A0A4P9W4U4</accession>
<dbReference type="AlphaFoldDB" id="A0A4P9W4U4"/>
<keyword evidence="3" id="KW-1185">Reference proteome</keyword>
<sequence>MFRNIDAARATIQNMKCPDFQNETNDKAKPLLAAALDNAIDAEEFAAYILSNKSRLTEVSNDFWLFYLLVRAQGGRTPQPSPSSSPAVARAADVRAADVGIVRRKSMEGWRGWGSDALRVVGGSRGLKFEYKREQGASFPSQGGSNWGVAGLQWQGDSKASSFKTMIERFAPSLSVDFTKIDELNNVFTLTSPAHMSFGSFQWVVEDINNEWVIRVLDSKPSVRRDDAFKRDYIVNNDITTRQSVFVHDLPLLCDRANPQAPLSKYFKLHAALGRVLYASGRADELQDIFEHDNLGSLPEKTRESVESAIREMTGKSTVWATMQMRLRWMRSFAAGRVVTGCGIDQHLVQATMMTSKGSALISRVLANGRLRVWLCKGLKVWIEAKSGAGSKIEREFPSKKKTPGGLPTELSRTSSPHRRRRHLLEYVQLEAANSHLLKCQKHLQLSIPI</sequence>
<name>A0A4P9W4U4_9FUNG</name>
<organism evidence="2 3">
    <name type="scientific">Blyttiomyces helicus</name>
    <dbReference type="NCBI Taxonomy" id="388810"/>
    <lineage>
        <taxon>Eukaryota</taxon>
        <taxon>Fungi</taxon>
        <taxon>Fungi incertae sedis</taxon>
        <taxon>Chytridiomycota</taxon>
        <taxon>Chytridiomycota incertae sedis</taxon>
        <taxon>Chytridiomycetes</taxon>
        <taxon>Chytridiomycetes incertae sedis</taxon>
        <taxon>Blyttiomyces</taxon>
    </lineage>
</organism>
<evidence type="ECO:0000313" key="3">
    <source>
        <dbReference type="Proteomes" id="UP000269721"/>
    </source>
</evidence>
<protein>
    <submittedName>
        <fullName evidence="2">Uncharacterized protein</fullName>
    </submittedName>
</protein>
<dbReference type="OrthoDB" id="2123844at2759"/>
<evidence type="ECO:0000256" key="1">
    <source>
        <dbReference type="SAM" id="MobiDB-lite"/>
    </source>
</evidence>
<feature type="region of interest" description="Disordered" evidence="1">
    <location>
        <begin position="396"/>
        <end position="418"/>
    </location>
</feature>
<gene>
    <name evidence="2" type="ORF">BDK51DRAFT_30447</name>
</gene>
<evidence type="ECO:0000313" key="2">
    <source>
        <dbReference type="EMBL" id="RKO87379.1"/>
    </source>
</evidence>